<dbReference type="EMBL" id="JAFREP010000066">
    <property type="protein sequence ID" value="MBO1323431.1"/>
    <property type="molecule type" value="Genomic_DNA"/>
</dbReference>
<reference evidence="4" key="1">
    <citation type="submission" date="2021-03" db="EMBL/GenBank/DDBJ databases">
        <authorList>
            <person name="Wang G."/>
        </authorList>
    </citation>
    <scope>NUCLEOTIDE SEQUENCE</scope>
    <source>
        <strain evidence="4">KCTC 12899</strain>
    </source>
</reference>
<sequence length="471" mass="51310">MRPYPILKRAAVAAALFGSFHCAPVRPLQDAEPPEATAQTFLAEKDNRFADASVVTGWWGRFNDPQLTALVERALAHNLDVVQAVARLDRNTALLKARGYDRYPTVTSQAGYSRERASEELVGPVAAQDGNRFNLAANIAWELDILGRIKQRIAVAETEAAWSEADLDAVRISVAAEVGRAYMDLRGAQYRLDVAERNLANQKESVELTQALSEGGRGTDLDVARAETLLRTTQASIPPIQADLARAVHRLAVLTAQPSAQLRADLGKPRALPSLPEQVGLGDVAGLLQRRPDLRQAQQRVLQATAQYNLEATDLFPRVSVIGSLGFLSGSFSNLFTSEAFNYAIGPVVDWSFLDRHRQKAELSAADARVREQVAAYQQQVLAALEELDNALAAFSREEERRRQLVLAGQSAAKTVELARVRFEAGIDSYLDVLDAERTLLETESSLAVSEIAAANQLIAVYYALGGAVTP</sequence>
<protein>
    <submittedName>
        <fullName evidence="4">Efflux transporter outer membrane subunit</fullName>
    </submittedName>
</protein>
<dbReference type="Proteomes" id="UP000664417">
    <property type="component" value="Unassembled WGS sequence"/>
</dbReference>
<keyword evidence="2" id="KW-0812">Transmembrane</keyword>
<dbReference type="Gene3D" id="1.20.1600.10">
    <property type="entry name" value="Outer membrane efflux proteins (OEP)"/>
    <property type="match status" value="1"/>
</dbReference>
<dbReference type="Pfam" id="PF02321">
    <property type="entry name" value="OEP"/>
    <property type="match status" value="2"/>
</dbReference>
<evidence type="ECO:0000313" key="4">
    <source>
        <dbReference type="EMBL" id="MBO1323431.1"/>
    </source>
</evidence>
<name>A0A8J7QCW8_9BACT</name>
<keyword evidence="2" id="KW-0449">Lipoprotein</keyword>
<evidence type="ECO:0000256" key="1">
    <source>
        <dbReference type="ARBA" id="ARBA00007613"/>
    </source>
</evidence>
<dbReference type="PANTHER" id="PTHR30203:SF25">
    <property type="entry name" value="OUTER MEMBRANE PROTEIN-RELATED"/>
    <property type="match status" value="1"/>
</dbReference>
<feature type="coiled-coil region" evidence="3">
    <location>
        <begin position="185"/>
        <end position="212"/>
    </location>
</feature>
<dbReference type="RefSeq" id="WP_207863584.1">
    <property type="nucleotide sequence ID" value="NZ_JAFREP010000066.1"/>
</dbReference>
<gene>
    <name evidence="4" type="ORF">J3U88_33500</name>
</gene>
<keyword evidence="3" id="KW-0175">Coiled coil</keyword>
<dbReference type="SUPFAM" id="SSF56954">
    <property type="entry name" value="Outer membrane efflux proteins (OEP)"/>
    <property type="match status" value="1"/>
</dbReference>
<organism evidence="4 5">
    <name type="scientific">Acanthopleuribacter pedis</name>
    <dbReference type="NCBI Taxonomy" id="442870"/>
    <lineage>
        <taxon>Bacteria</taxon>
        <taxon>Pseudomonadati</taxon>
        <taxon>Acidobacteriota</taxon>
        <taxon>Holophagae</taxon>
        <taxon>Acanthopleuribacterales</taxon>
        <taxon>Acanthopleuribacteraceae</taxon>
        <taxon>Acanthopleuribacter</taxon>
    </lineage>
</organism>
<keyword evidence="2" id="KW-1134">Transmembrane beta strand</keyword>
<comment type="similarity">
    <text evidence="1 2">Belongs to the outer membrane factor (OMF) (TC 1.B.17) family.</text>
</comment>
<dbReference type="NCBIfam" id="TIGR01845">
    <property type="entry name" value="outer_NodT"/>
    <property type="match status" value="1"/>
</dbReference>
<dbReference type="GO" id="GO:0015562">
    <property type="term" value="F:efflux transmembrane transporter activity"/>
    <property type="evidence" value="ECO:0007669"/>
    <property type="project" value="InterPro"/>
</dbReference>
<proteinExistence type="inferred from homology"/>
<dbReference type="PANTHER" id="PTHR30203">
    <property type="entry name" value="OUTER MEMBRANE CATION EFFLUX PROTEIN"/>
    <property type="match status" value="1"/>
</dbReference>
<accession>A0A8J7QCW8</accession>
<dbReference type="GO" id="GO:0005886">
    <property type="term" value="C:plasma membrane"/>
    <property type="evidence" value="ECO:0007669"/>
    <property type="project" value="UniProtKB-SubCell"/>
</dbReference>
<keyword evidence="5" id="KW-1185">Reference proteome</keyword>
<dbReference type="Gene3D" id="2.20.200.10">
    <property type="entry name" value="Outer membrane efflux proteins (OEP)"/>
    <property type="match status" value="1"/>
</dbReference>
<keyword evidence="2" id="KW-0564">Palmitate</keyword>
<dbReference type="AlphaFoldDB" id="A0A8J7QCW8"/>
<comment type="subcellular location">
    <subcellularLocation>
        <location evidence="2">Cell membrane</location>
        <topology evidence="2">Lipid-anchor</topology>
    </subcellularLocation>
</comment>
<evidence type="ECO:0000313" key="5">
    <source>
        <dbReference type="Proteomes" id="UP000664417"/>
    </source>
</evidence>
<keyword evidence="2" id="KW-0472">Membrane</keyword>
<evidence type="ECO:0000256" key="3">
    <source>
        <dbReference type="SAM" id="Coils"/>
    </source>
</evidence>
<dbReference type="InterPro" id="IPR003423">
    <property type="entry name" value="OMP_efflux"/>
</dbReference>
<comment type="caution">
    <text evidence="4">The sequence shown here is derived from an EMBL/GenBank/DDBJ whole genome shotgun (WGS) entry which is preliminary data.</text>
</comment>
<dbReference type="InterPro" id="IPR010131">
    <property type="entry name" value="MdtP/NodT-like"/>
</dbReference>
<evidence type="ECO:0000256" key="2">
    <source>
        <dbReference type="RuleBase" id="RU362097"/>
    </source>
</evidence>